<dbReference type="PANTHER" id="PTHR30349">
    <property type="entry name" value="PHAGE INTEGRASE-RELATED"/>
    <property type="match status" value="1"/>
</dbReference>
<dbReference type="InterPro" id="IPR050090">
    <property type="entry name" value="Tyrosine_recombinase_XerCD"/>
</dbReference>
<dbReference type="Pfam" id="PF00589">
    <property type="entry name" value="Phage_integrase"/>
    <property type="match status" value="1"/>
</dbReference>
<keyword evidence="2" id="KW-0238">DNA-binding</keyword>
<name>A0ABT2M0C6_9FIRM</name>
<reference evidence="5" key="1">
    <citation type="submission" date="2022-09" db="EMBL/GenBank/DDBJ databases">
        <title>Eubacterium sp. LFL-14 isolated from human feces.</title>
        <authorList>
            <person name="Liu F."/>
        </authorList>
    </citation>
    <scope>NUCLEOTIDE SEQUENCE</scope>
    <source>
        <strain evidence="5">LFL-14</strain>
    </source>
</reference>
<evidence type="ECO:0000259" key="4">
    <source>
        <dbReference type="PROSITE" id="PS51898"/>
    </source>
</evidence>
<sequence length="436" mass="50449">MEKQRRANGEGSWSRKNINGYEYFVYSKSYSTGRHQFYGSTKKDALDKCKKYELEKREIISKDIQKLDFYTYSSMWLFNWKSEKIKSKTKDSYYICIETKIKNSKLGNLQISYINKMSNEIFSDIVNKFLFDIAAKYSLSYVTLAKNVLYQIISYGITKKDIVPTAFPIFATITEDNVKSKIKKQTVLNYKQIEILWETYKSCDNYTNKDSNSAYGICYSVYVFICYTGLRYGEVSGLKWKNVNIEKGYINIVEQSVFHYDYDNDKRQRVKKVVENGSPKSKTSIRTIPLHKRALEVLLNMEKIYPQNVKANNFVFSYNGKDPVTNGVLNYQLKLLCKTLNFPEISVHKLRSSFASVIINEDSEKALSVSKLLGHSSIDITLKKYYKISDEKSRKAISILDKIGNSASNNIENVNSDKVKISYSTSTNPFLRGLKK</sequence>
<dbReference type="InterPro" id="IPR013762">
    <property type="entry name" value="Integrase-like_cat_sf"/>
</dbReference>
<evidence type="ECO:0000256" key="2">
    <source>
        <dbReference type="ARBA" id="ARBA00023125"/>
    </source>
</evidence>
<dbReference type="EMBL" id="JAODBU010000002">
    <property type="protein sequence ID" value="MCT7397673.1"/>
    <property type="molecule type" value="Genomic_DNA"/>
</dbReference>
<dbReference type="Gene3D" id="1.10.443.10">
    <property type="entry name" value="Intergrase catalytic core"/>
    <property type="match status" value="1"/>
</dbReference>
<evidence type="ECO:0000313" key="6">
    <source>
        <dbReference type="Proteomes" id="UP001431199"/>
    </source>
</evidence>
<evidence type="ECO:0000256" key="3">
    <source>
        <dbReference type="ARBA" id="ARBA00023172"/>
    </source>
</evidence>
<comment type="similarity">
    <text evidence="1">Belongs to the 'phage' integrase family.</text>
</comment>
<evidence type="ECO:0000313" key="5">
    <source>
        <dbReference type="EMBL" id="MCT7397673.1"/>
    </source>
</evidence>
<dbReference type="RefSeq" id="WP_260978110.1">
    <property type="nucleotide sequence ID" value="NZ_JAODBU010000002.1"/>
</dbReference>
<keyword evidence="3" id="KW-0233">DNA recombination</keyword>
<evidence type="ECO:0000256" key="1">
    <source>
        <dbReference type="ARBA" id="ARBA00008857"/>
    </source>
</evidence>
<dbReference type="CDD" id="cd01189">
    <property type="entry name" value="INT_ICEBs1_C_like"/>
    <property type="match status" value="1"/>
</dbReference>
<gene>
    <name evidence="5" type="ORF">N5B56_01060</name>
</gene>
<dbReference type="InterPro" id="IPR002104">
    <property type="entry name" value="Integrase_catalytic"/>
</dbReference>
<dbReference type="SUPFAM" id="SSF56349">
    <property type="entry name" value="DNA breaking-rejoining enzymes"/>
    <property type="match status" value="1"/>
</dbReference>
<dbReference type="Proteomes" id="UP001431199">
    <property type="component" value="Unassembled WGS sequence"/>
</dbReference>
<organism evidence="5 6">
    <name type="scientific">Eubacterium album</name>
    <dbReference type="NCBI Taxonomy" id="2978477"/>
    <lineage>
        <taxon>Bacteria</taxon>
        <taxon>Bacillati</taxon>
        <taxon>Bacillota</taxon>
        <taxon>Clostridia</taxon>
        <taxon>Eubacteriales</taxon>
        <taxon>Eubacteriaceae</taxon>
        <taxon>Eubacterium</taxon>
    </lineage>
</organism>
<feature type="domain" description="Tyr recombinase" evidence="4">
    <location>
        <begin position="183"/>
        <end position="398"/>
    </location>
</feature>
<dbReference type="Gene3D" id="1.10.150.130">
    <property type="match status" value="1"/>
</dbReference>
<accession>A0ABT2M0C6</accession>
<comment type="caution">
    <text evidence="5">The sequence shown here is derived from an EMBL/GenBank/DDBJ whole genome shotgun (WGS) entry which is preliminary data.</text>
</comment>
<dbReference type="InterPro" id="IPR010998">
    <property type="entry name" value="Integrase_recombinase_N"/>
</dbReference>
<dbReference type="InterPro" id="IPR011010">
    <property type="entry name" value="DNA_brk_join_enz"/>
</dbReference>
<keyword evidence="6" id="KW-1185">Reference proteome</keyword>
<protein>
    <submittedName>
        <fullName evidence="5">Site-specific integrase</fullName>
    </submittedName>
</protein>
<proteinExistence type="inferred from homology"/>
<dbReference type="PROSITE" id="PS51898">
    <property type="entry name" value="TYR_RECOMBINASE"/>
    <property type="match status" value="1"/>
</dbReference>
<dbReference type="PANTHER" id="PTHR30349:SF64">
    <property type="entry name" value="PROPHAGE INTEGRASE INTD-RELATED"/>
    <property type="match status" value="1"/>
</dbReference>